<evidence type="ECO:0000256" key="2">
    <source>
        <dbReference type="ARBA" id="ARBA00022478"/>
    </source>
</evidence>
<dbReference type="AlphaFoldDB" id="A0A0J9TM89"/>
<evidence type="ECO:0000313" key="8">
    <source>
        <dbReference type="Proteomes" id="UP000053239"/>
    </source>
</evidence>
<evidence type="ECO:0000256" key="4">
    <source>
        <dbReference type="ARBA" id="ARBA00022695"/>
    </source>
</evidence>
<keyword evidence="5" id="KW-0804">Transcription</keyword>
<dbReference type="GO" id="GO:0000428">
    <property type="term" value="C:DNA-directed RNA polymerase complex"/>
    <property type="evidence" value="ECO:0007669"/>
    <property type="project" value="UniProtKB-KW"/>
</dbReference>
<evidence type="ECO:0000256" key="1">
    <source>
        <dbReference type="ARBA" id="ARBA00012418"/>
    </source>
</evidence>
<evidence type="ECO:0000256" key="3">
    <source>
        <dbReference type="ARBA" id="ARBA00022679"/>
    </source>
</evidence>
<protein>
    <recommendedName>
        <fullName evidence="1">DNA-directed RNA polymerase</fullName>
        <ecNumber evidence="1">2.7.7.6</ecNumber>
    </recommendedName>
</protein>
<name>A0A0J9TM89_PLAVI</name>
<dbReference type="EMBL" id="KQ235637">
    <property type="protein sequence ID" value="KMZ96281.1"/>
    <property type="molecule type" value="Genomic_DNA"/>
</dbReference>
<keyword evidence="4" id="KW-0548">Nucleotidyltransferase</keyword>
<sequence>MSRIVQSGEKYLKIDKYYEYFLKECQSKRIKELALKIFQYEKDFSSIVGCFMFDDAILEEELQELSRLKFSFPFIVFSRSTEYKSASLSLKFRSACLFRGLYRIGVLGITDQSLEKCYKNVNSHVTRIDFSKFSPGEVEPPNLRGIQIEAYNRFLEKGVEEVVSRYFPMVSTSGNTRVELEKIVVKDPELNEEESVNRAKTYQCALYLQVKLFSQFNQSKKLNSTSVFFGNMPLFSSSSNFIINGTEKFVISQIIRSPGLYALSKANIRLSNSRKRTYEGTICELLPSKGILLLFHIADEKTSQSSVKLIARNTSSSNAIAFPVSVFLKAYGISHEDILSLFKSCPEMIRTIEQENLNAKDIFKDPGFTAIMNEISNAKNIQKLIDLSRG</sequence>
<evidence type="ECO:0000313" key="7">
    <source>
        <dbReference type="EMBL" id="KMZ96281.1"/>
    </source>
</evidence>
<gene>
    <name evidence="7" type="ORF">PVNG_02419</name>
</gene>
<keyword evidence="3" id="KW-0808">Transferase</keyword>
<accession>A0A0J9TM89</accession>
<dbReference type="SUPFAM" id="SSF64484">
    <property type="entry name" value="beta and beta-prime subunits of DNA dependent RNA-polymerase"/>
    <property type="match status" value="1"/>
</dbReference>
<dbReference type="GO" id="GO:0003677">
    <property type="term" value="F:DNA binding"/>
    <property type="evidence" value="ECO:0007669"/>
    <property type="project" value="InterPro"/>
</dbReference>
<proteinExistence type="predicted"/>
<dbReference type="EC" id="2.7.7.6" evidence="1"/>
<dbReference type="GO" id="GO:0006351">
    <property type="term" value="P:DNA-templated transcription"/>
    <property type="evidence" value="ECO:0007669"/>
    <property type="project" value="InterPro"/>
</dbReference>
<reference evidence="7 8" key="1">
    <citation type="submission" date="2011-09" db="EMBL/GenBank/DDBJ databases">
        <title>The Genome Sequence of Plasmodium vivax North Korean.</title>
        <authorList>
            <consortium name="The Broad Institute Genome Sequencing Platform"/>
            <consortium name="The Broad Institute Genome Sequencing Center for Infectious Disease"/>
            <person name="Neafsey D."/>
            <person name="Carlton J."/>
            <person name="Barnwell J."/>
            <person name="Collins W."/>
            <person name="Escalante A."/>
            <person name="Mullikin J."/>
            <person name="Saul A."/>
            <person name="Guigo R."/>
            <person name="Camara F."/>
            <person name="Young S.K."/>
            <person name="Zeng Q."/>
            <person name="Gargeya S."/>
            <person name="Fitzgerald M."/>
            <person name="Haas B."/>
            <person name="Abouelleil A."/>
            <person name="Alvarado L."/>
            <person name="Arachchi H.M."/>
            <person name="Berlin A."/>
            <person name="Brown A."/>
            <person name="Chapman S.B."/>
            <person name="Chen Z."/>
            <person name="Dunbar C."/>
            <person name="Freedman E."/>
            <person name="Gearin G."/>
            <person name="Gellesch M."/>
            <person name="Goldberg J."/>
            <person name="Griggs A."/>
            <person name="Gujja S."/>
            <person name="Heiman D."/>
            <person name="Howarth C."/>
            <person name="Larson L."/>
            <person name="Lui A."/>
            <person name="MacDonald P.J.P."/>
            <person name="Montmayeur A."/>
            <person name="Murphy C."/>
            <person name="Neiman D."/>
            <person name="Pearson M."/>
            <person name="Priest M."/>
            <person name="Roberts A."/>
            <person name="Saif S."/>
            <person name="Shea T."/>
            <person name="Shenoy N."/>
            <person name="Sisk P."/>
            <person name="Stolte C."/>
            <person name="Sykes S."/>
            <person name="Wortman J."/>
            <person name="Nusbaum C."/>
            <person name="Birren B."/>
        </authorList>
    </citation>
    <scope>NUCLEOTIDE SEQUENCE [LARGE SCALE GENOMIC DNA]</scope>
    <source>
        <strain evidence="7 8">North Korean</strain>
    </source>
</reference>
<feature type="domain" description="RNA polymerase beta subunit protrusion" evidence="6">
    <location>
        <begin position="143"/>
        <end position="252"/>
    </location>
</feature>
<organism evidence="7 8">
    <name type="scientific">Plasmodium vivax North Korean</name>
    <dbReference type="NCBI Taxonomy" id="1035514"/>
    <lineage>
        <taxon>Eukaryota</taxon>
        <taxon>Sar</taxon>
        <taxon>Alveolata</taxon>
        <taxon>Apicomplexa</taxon>
        <taxon>Aconoidasida</taxon>
        <taxon>Haemosporida</taxon>
        <taxon>Plasmodiidae</taxon>
        <taxon>Plasmodium</taxon>
        <taxon>Plasmodium (Plasmodium)</taxon>
    </lineage>
</organism>
<evidence type="ECO:0000256" key="5">
    <source>
        <dbReference type="ARBA" id="ARBA00023163"/>
    </source>
</evidence>
<dbReference type="Gene3D" id="3.90.1100.10">
    <property type="match status" value="1"/>
</dbReference>
<evidence type="ECO:0000259" key="6">
    <source>
        <dbReference type="Pfam" id="PF04563"/>
    </source>
</evidence>
<dbReference type="Proteomes" id="UP000053239">
    <property type="component" value="Unassembled WGS sequence"/>
</dbReference>
<keyword evidence="2" id="KW-0240">DNA-directed RNA polymerase</keyword>
<dbReference type="GO" id="GO:0003899">
    <property type="term" value="F:DNA-directed RNA polymerase activity"/>
    <property type="evidence" value="ECO:0007669"/>
    <property type="project" value="UniProtKB-EC"/>
</dbReference>
<dbReference type="Pfam" id="PF04563">
    <property type="entry name" value="RNA_pol_Rpb2_1"/>
    <property type="match status" value="1"/>
</dbReference>
<dbReference type="InterPro" id="IPR007644">
    <property type="entry name" value="RNA_pol_bsu_protrusion"/>
</dbReference>